<evidence type="ECO:0000313" key="2">
    <source>
        <dbReference type="Proteomes" id="UP000078542"/>
    </source>
</evidence>
<organism evidence="1 2">
    <name type="scientific">Cyphomyrmex costatus</name>
    <dbReference type="NCBI Taxonomy" id="456900"/>
    <lineage>
        <taxon>Eukaryota</taxon>
        <taxon>Metazoa</taxon>
        <taxon>Ecdysozoa</taxon>
        <taxon>Arthropoda</taxon>
        <taxon>Hexapoda</taxon>
        <taxon>Insecta</taxon>
        <taxon>Pterygota</taxon>
        <taxon>Neoptera</taxon>
        <taxon>Endopterygota</taxon>
        <taxon>Hymenoptera</taxon>
        <taxon>Apocrita</taxon>
        <taxon>Aculeata</taxon>
        <taxon>Formicoidea</taxon>
        <taxon>Formicidae</taxon>
        <taxon>Myrmicinae</taxon>
        <taxon>Cyphomyrmex</taxon>
    </lineage>
</organism>
<proteinExistence type="predicted"/>
<gene>
    <name evidence="1" type="ORF">ALC62_10562</name>
</gene>
<dbReference type="AlphaFoldDB" id="A0A195CCL0"/>
<dbReference type="EMBL" id="KQ977935">
    <property type="protein sequence ID" value="KYM98594.1"/>
    <property type="molecule type" value="Genomic_DNA"/>
</dbReference>
<accession>A0A195CCL0</accession>
<name>A0A195CCL0_9HYME</name>
<evidence type="ECO:0000313" key="1">
    <source>
        <dbReference type="EMBL" id="KYM98594.1"/>
    </source>
</evidence>
<keyword evidence="2" id="KW-1185">Reference proteome</keyword>
<dbReference type="Proteomes" id="UP000078542">
    <property type="component" value="Unassembled WGS sequence"/>
</dbReference>
<protein>
    <submittedName>
        <fullName evidence="1">Uncharacterized protein</fullName>
    </submittedName>
</protein>
<reference evidence="1 2" key="1">
    <citation type="submission" date="2016-03" db="EMBL/GenBank/DDBJ databases">
        <title>Cyphomyrmex costatus WGS genome.</title>
        <authorList>
            <person name="Nygaard S."/>
            <person name="Hu H."/>
            <person name="Boomsma J."/>
            <person name="Zhang G."/>
        </authorList>
    </citation>
    <scope>NUCLEOTIDE SEQUENCE [LARGE SCALE GENOMIC DNA]</scope>
    <source>
        <strain evidence="1">MS0001</strain>
        <tissue evidence="1">Whole body</tissue>
    </source>
</reference>
<sequence length="110" mass="12404">MPAAVAAAVATATAAAADDDDEPYDTRLSVARSLSRLVSAFSWKEKRKGRSASAWKRKWIIHHWRARRSGNERKGAPRYQRGCVALACENVRSDRYSLHESSSVEMKWLK</sequence>